<feature type="domain" description="DinB-like" evidence="1">
    <location>
        <begin position="33"/>
        <end position="166"/>
    </location>
</feature>
<comment type="caution">
    <text evidence="2">The sequence shown here is derived from an EMBL/GenBank/DDBJ whole genome shotgun (WGS) entry which is preliminary data.</text>
</comment>
<evidence type="ECO:0000259" key="1">
    <source>
        <dbReference type="Pfam" id="PF12867"/>
    </source>
</evidence>
<dbReference type="Pfam" id="PF12867">
    <property type="entry name" value="DinB_2"/>
    <property type="match status" value="1"/>
</dbReference>
<protein>
    <submittedName>
        <fullName evidence="2">DinB family protein</fullName>
    </submittedName>
</protein>
<keyword evidence="3" id="KW-1185">Reference proteome</keyword>
<proteinExistence type="predicted"/>
<dbReference type="InterPro" id="IPR024775">
    <property type="entry name" value="DinB-like"/>
</dbReference>
<reference evidence="3" key="1">
    <citation type="journal article" date="2019" name="Int. J. Syst. Evol. Microbiol.">
        <title>The Global Catalogue of Microorganisms (GCM) 10K type strain sequencing project: providing services to taxonomists for standard genome sequencing and annotation.</title>
        <authorList>
            <consortium name="The Broad Institute Genomics Platform"/>
            <consortium name="The Broad Institute Genome Sequencing Center for Infectious Disease"/>
            <person name="Wu L."/>
            <person name="Ma J."/>
        </authorList>
    </citation>
    <scope>NUCLEOTIDE SEQUENCE [LARGE SCALE GENOMIC DNA]</scope>
    <source>
        <strain evidence="3">JCM 15974</strain>
    </source>
</reference>
<dbReference type="EMBL" id="BAAAGE010000004">
    <property type="protein sequence ID" value="GAA0730054.1"/>
    <property type="molecule type" value="Genomic_DNA"/>
</dbReference>
<sequence length="172" mass="20179">MTTIDLSTQEYDPYYKRYIDKLSSRLDLRAGFEIGRENIIVFFQSIPINKYNYQYDNDKWTVKEILQHLIDTERVFIYRCFRIARRDKTPLAGFDQDIYIKPSGAKNKELDELLEEYTTCRQNSVSVLASISDQNLQFIGNANGGNMSARAAAFTIIGHEIWHMDIIKERYL</sequence>
<evidence type="ECO:0000313" key="3">
    <source>
        <dbReference type="Proteomes" id="UP001501758"/>
    </source>
</evidence>
<dbReference type="Proteomes" id="UP001501758">
    <property type="component" value="Unassembled WGS sequence"/>
</dbReference>
<gene>
    <name evidence="2" type="ORF">GCM10009430_40920</name>
</gene>
<accession>A0ABP3UCA4</accession>
<evidence type="ECO:0000313" key="2">
    <source>
        <dbReference type="EMBL" id="GAA0730054.1"/>
    </source>
</evidence>
<dbReference type="RefSeq" id="WP_343914104.1">
    <property type="nucleotide sequence ID" value="NZ_BAAAGE010000004.1"/>
</dbReference>
<dbReference type="SUPFAM" id="SSF109854">
    <property type="entry name" value="DinB/YfiT-like putative metalloenzymes"/>
    <property type="match status" value="1"/>
</dbReference>
<dbReference type="InterPro" id="IPR034660">
    <property type="entry name" value="DinB/YfiT-like"/>
</dbReference>
<name>A0ABP3UCA4_9FLAO</name>
<dbReference type="Gene3D" id="1.20.120.450">
    <property type="entry name" value="dinb family like domain"/>
    <property type="match status" value="1"/>
</dbReference>
<organism evidence="2 3">
    <name type="scientific">Aquimarina litoralis</name>
    <dbReference type="NCBI Taxonomy" id="584605"/>
    <lineage>
        <taxon>Bacteria</taxon>
        <taxon>Pseudomonadati</taxon>
        <taxon>Bacteroidota</taxon>
        <taxon>Flavobacteriia</taxon>
        <taxon>Flavobacteriales</taxon>
        <taxon>Flavobacteriaceae</taxon>
        <taxon>Aquimarina</taxon>
    </lineage>
</organism>